<proteinExistence type="predicted"/>
<sequence>MYNPQVTSTKNDIEQGGKDAYQSNTGTAVVSQNVASRPTASHNANVGVMICCCNTRDASAFWFAFSLILEAIAFIGSITGGMLTVYSLILNIAYIILSIQGLVGCVKMNRNLVNAGRVGYIIKAVLQAIGIIILIAIWDSIDSSGAFDSIDIDVEKFLTTVMIISVVYFIFTVAGAVVAGKFINEIDIGIFGNIET</sequence>
<feature type="transmembrane region" description="Helical" evidence="2">
    <location>
        <begin position="118"/>
        <end position="138"/>
    </location>
</feature>
<feature type="transmembrane region" description="Helical" evidence="2">
    <location>
        <begin position="85"/>
        <end position="106"/>
    </location>
</feature>
<gene>
    <name evidence="3" type="ORF">CTEN210_00597</name>
</gene>
<name>A0AAD3CE08_9STRA</name>
<evidence type="ECO:0000256" key="1">
    <source>
        <dbReference type="SAM" id="MobiDB-lite"/>
    </source>
</evidence>
<dbReference type="EMBL" id="BLLK01000019">
    <property type="protein sequence ID" value="GFH44123.1"/>
    <property type="molecule type" value="Genomic_DNA"/>
</dbReference>
<evidence type="ECO:0000313" key="4">
    <source>
        <dbReference type="Proteomes" id="UP001054902"/>
    </source>
</evidence>
<reference evidence="3 4" key="1">
    <citation type="journal article" date="2021" name="Sci. Rep.">
        <title>The genome of the diatom Chaetoceros tenuissimus carries an ancient integrated fragment of an extant virus.</title>
        <authorList>
            <person name="Hongo Y."/>
            <person name="Kimura K."/>
            <person name="Takaki Y."/>
            <person name="Yoshida Y."/>
            <person name="Baba S."/>
            <person name="Kobayashi G."/>
            <person name="Nagasaki K."/>
            <person name="Hano T."/>
            <person name="Tomaru Y."/>
        </authorList>
    </citation>
    <scope>NUCLEOTIDE SEQUENCE [LARGE SCALE GENOMIC DNA]</scope>
    <source>
        <strain evidence="3 4">NIES-3715</strain>
    </source>
</reference>
<feature type="compositionally biased region" description="Polar residues" evidence="1">
    <location>
        <begin position="1"/>
        <end position="10"/>
    </location>
</feature>
<comment type="caution">
    <text evidence="3">The sequence shown here is derived from an EMBL/GenBank/DDBJ whole genome shotgun (WGS) entry which is preliminary data.</text>
</comment>
<keyword evidence="2" id="KW-0472">Membrane</keyword>
<keyword evidence="2" id="KW-0812">Transmembrane</keyword>
<dbReference type="Proteomes" id="UP001054902">
    <property type="component" value="Unassembled WGS sequence"/>
</dbReference>
<organism evidence="3 4">
    <name type="scientific">Chaetoceros tenuissimus</name>
    <dbReference type="NCBI Taxonomy" id="426638"/>
    <lineage>
        <taxon>Eukaryota</taxon>
        <taxon>Sar</taxon>
        <taxon>Stramenopiles</taxon>
        <taxon>Ochrophyta</taxon>
        <taxon>Bacillariophyta</taxon>
        <taxon>Coscinodiscophyceae</taxon>
        <taxon>Chaetocerotophycidae</taxon>
        <taxon>Chaetocerotales</taxon>
        <taxon>Chaetocerotaceae</taxon>
        <taxon>Chaetoceros</taxon>
    </lineage>
</organism>
<keyword evidence="4" id="KW-1185">Reference proteome</keyword>
<evidence type="ECO:0000256" key="2">
    <source>
        <dbReference type="SAM" id="Phobius"/>
    </source>
</evidence>
<accession>A0AAD3CE08</accession>
<protein>
    <submittedName>
        <fullName evidence="3">Uncharacterized protein</fullName>
    </submittedName>
</protein>
<feature type="transmembrane region" description="Helical" evidence="2">
    <location>
        <begin position="59"/>
        <end position="79"/>
    </location>
</feature>
<feature type="region of interest" description="Disordered" evidence="1">
    <location>
        <begin position="1"/>
        <end position="21"/>
    </location>
</feature>
<evidence type="ECO:0000313" key="3">
    <source>
        <dbReference type="EMBL" id="GFH44123.1"/>
    </source>
</evidence>
<keyword evidence="2" id="KW-1133">Transmembrane helix</keyword>
<dbReference type="AlphaFoldDB" id="A0AAD3CE08"/>
<feature type="transmembrane region" description="Helical" evidence="2">
    <location>
        <begin position="158"/>
        <end position="179"/>
    </location>
</feature>